<dbReference type="OrthoDB" id="377824at2157"/>
<evidence type="ECO:0000313" key="3">
    <source>
        <dbReference type="Proteomes" id="UP000011669"/>
    </source>
</evidence>
<sequence length="137" mass="14136">MNEDGQLTSSNGDRRILPVIVLGVLVAIVPLFAIHPPSESRRIAIAVRVFQAISVAVGLGVITAGVHSYRTRNLRPAVTATTTVLGLIGVIVTGSLIELTGGPLIPIWGWVLAALLAVGIALAVTNRIVAADTASSN</sequence>
<protein>
    <submittedName>
        <fullName evidence="2">Uncharacterized protein</fullName>
    </submittedName>
</protein>
<dbReference type="InterPro" id="IPR036259">
    <property type="entry name" value="MFS_trans_sf"/>
</dbReference>
<feature type="transmembrane region" description="Helical" evidence="1">
    <location>
        <begin position="78"/>
        <end position="97"/>
    </location>
</feature>
<feature type="transmembrane region" description="Helical" evidence="1">
    <location>
        <begin position="45"/>
        <end position="66"/>
    </location>
</feature>
<dbReference type="Proteomes" id="UP000011669">
    <property type="component" value="Unassembled WGS sequence"/>
</dbReference>
<dbReference type="PATRIC" id="fig|1227455.4.peg.630"/>
<comment type="caution">
    <text evidence="2">The sequence shown here is derived from an EMBL/GenBank/DDBJ whole genome shotgun (WGS) entry which is preliminary data.</text>
</comment>
<keyword evidence="1" id="KW-0812">Transmembrane</keyword>
<dbReference type="RefSeq" id="WP_006076441.1">
    <property type="nucleotide sequence ID" value="NZ_AOMD01000011.1"/>
</dbReference>
<keyword evidence="3" id="KW-1185">Reference proteome</keyword>
<evidence type="ECO:0000313" key="2">
    <source>
        <dbReference type="EMBL" id="EMA46985.1"/>
    </source>
</evidence>
<organism evidence="2 3">
    <name type="scientific">Halococcus saccharolyticus DSM 5350</name>
    <dbReference type="NCBI Taxonomy" id="1227455"/>
    <lineage>
        <taxon>Archaea</taxon>
        <taxon>Methanobacteriati</taxon>
        <taxon>Methanobacteriota</taxon>
        <taxon>Stenosarchaea group</taxon>
        <taxon>Halobacteria</taxon>
        <taxon>Halobacteriales</taxon>
        <taxon>Halococcaceae</taxon>
        <taxon>Halococcus</taxon>
    </lineage>
</organism>
<keyword evidence="1" id="KW-0472">Membrane</keyword>
<name>M0MRA6_9EURY</name>
<feature type="transmembrane region" description="Helical" evidence="1">
    <location>
        <begin position="103"/>
        <end position="124"/>
    </location>
</feature>
<dbReference type="EMBL" id="AOMD01000011">
    <property type="protein sequence ID" value="EMA46985.1"/>
    <property type="molecule type" value="Genomic_DNA"/>
</dbReference>
<gene>
    <name evidence="2" type="ORF">C449_03094</name>
</gene>
<dbReference type="AlphaFoldDB" id="M0MRA6"/>
<feature type="transmembrane region" description="Helical" evidence="1">
    <location>
        <begin position="16"/>
        <end position="33"/>
    </location>
</feature>
<proteinExistence type="predicted"/>
<reference evidence="2 3" key="1">
    <citation type="journal article" date="2014" name="PLoS Genet.">
        <title>Phylogenetically driven sequencing of extremely halophilic archaea reveals strategies for static and dynamic osmo-response.</title>
        <authorList>
            <person name="Becker E.A."/>
            <person name="Seitzer P.M."/>
            <person name="Tritt A."/>
            <person name="Larsen D."/>
            <person name="Krusor M."/>
            <person name="Yao A.I."/>
            <person name="Wu D."/>
            <person name="Madern D."/>
            <person name="Eisen J.A."/>
            <person name="Darling A.E."/>
            <person name="Facciotti M.T."/>
        </authorList>
    </citation>
    <scope>NUCLEOTIDE SEQUENCE [LARGE SCALE GENOMIC DNA]</scope>
    <source>
        <strain evidence="2 3">DSM 5350</strain>
    </source>
</reference>
<evidence type="ECO:0000256" key="1">
    <source>
        <dbReference type="SAM" id="Phobius"/>
    </source>
</evidence>
<dbReference type="InParanoid" id="M0MRA6"/>
<accession>M0MRA6</accession>
<keyword evidence="1" id="KW-1133">Transmembrane helix</keyword>
<dbReference type="SUPFAM" id="SSF103473">
    <property type="entry name" value="MFS general substrate transporter"/>
    <property type="match status" value="1"/>
</dbReference>